<dbReference type="Proteomes" id="UP000326757">
    <property type="component" value="Unassembled WGS sequence"/>
</dbReference>
<evidence type="ECO:0000313" key="3">
    <source>
        <dbReference type="EMBL" id="KAB8295079.1"/>
    </source>
</evidence>
<dbReference type="EMBL" id="VIGI01000010">
    <property type="protein sequence ID" value="KAB8295079.1"/>
    <property type="molecule type" value="Genomic_DNA"/>
</dbReference>
<gene>
    <name evidence="3" type="ORF">EYC80_007018</name>
</gene>
<reference evidence="3 4" key="1">
    <citation type="submission" date="2019-06" db="EMBL/GenBank/DDBJ databases">
        <title>Genome Sequence of the Brown Rot Fungal Pathogen Monilinia laxa.</title>
        <authorList>
            <person name="De Miccolis Angelini R.M."/>
            <person name="Landi L."/>
            <person name="Abate D."/>
            <person name="Pollastro S."/>
            <person name="Romanazzi G."/>
            <person name="Faretra F."/>
        </authorList>
    </citation>
    <scope>NUCLEOTIDE SEQUENCE [LARGE SCALE GENOMIC DNA]</scope>
    <source>
        <strain evidence="3 4">Mlax316</strain>
    </source>
</reference>
<sequence>MKFSTVLLSVLVAGIHSFPNRAVPRESAGITVGADGSTNLGGEAGITKKPNGSTSVGGESGINTSGGAIGEPQKAAGGQTGQDGNKSGTDGLAALIGALNGASGGKGNSTSGGAKATGIGGKKPKGTGNANANLPPGVASNSSLASVFGALEGAK</sequence>
<proteinExistence type="predicted"/>
<keyword evidence="2" id="KW-0732">Signal</keyword>
<keyword evidence="4" id="KW-1185">Reference proteome</keyword>
<comment type="caution">
    <text evidence="3">The sequence shown here is derived from an EMBL/GenBank/DDBJ whole genome shotgun (WGS) entry which is preliminary data.</text>
</comment>
<feature type="compositionally biased region" description="Polar residues" evidence="1">
    <location>
        <begin position="50"/>
        <end position="66"/>
    </location>
</feature>
<name>A0A5N6K040_MONLA</name>
<feature type="signal peptide" evidence="2">
    <location>
        <begin position="1"/>
        <end position="17"/>
    </location>
</feature>
<evidence type="ECO:0000256" key="1">
    <source>
        <dbReference type="SAM" id="MobiDB-lite"/>
    </source>
</evidence>
<feature type="region of interest" description="Disordered" evidence="1">
    <location>
        <begin position="34"/>
        <end position="90"/>
    </location>
</feature>
<protein>
    <submittedName>
        <fullName evidence="3">Uncharacterized protein</fullName>
    </submittedName>
</protein>
<dbReference type="AlphaFoldDB" id="A0A5N6K040"/>
<evidence type="ECO:0000313" key="4">
    <source>
        <dbReference type="Proteomes" id="UP000326757"/>
    </source>
</evidence>
<evidence type="ECO:0000256" key="2">
    <source>
        <dbReference type="SAM" id="SignalP"/>
    </source>
</evidence>
<feature type="chain" id="PRO_5025064260" evidence="2">
    <location>
        <begin position="18"/>
        <end position="155"/>
    </location>
</feature>
<accession>A0A5N6K040</accession>
<dbReference type="OrthoDB" id="4851624at2759"/>
<organism evidence="3 4">
    <name type="scientific">Monilinia laxa</name>
    <name type="common">Brown rot fungus</name>
    <name type="synonym">Sclerotinia laxa</name>
    <dbReference type="NCBI Taxonomy" id="61186"/>
    <lineage>
        <taxon>Eukaryota</taxon>
        <taxon>Fungi</taxon>
        <taxon>Dikarya</taxon>
        <taxon>Ascomycota</taxon>
        <taxon>Pezizomycotina</taxon>
        <taxon>Leotiomycetes</taxon>
        <taxon>Helotiales</taxon>
        <taxon>Sclerotiniaceae</taxon>
        <taxon>Monilinia</taxon>
    </lineage>
</organism>
<feature type="region of interest" description="Disordered" evidence="1">
    <location>
        <begin position="102"/>
        <end position="143"/>
    </location>
</feature>